<comment type="caution">
    <text evidence="12">The sequence shown here is derived from an EMBL/GenBank/DDBJ whole genome shotgun (WGS) entry which is preliminary data.</text>
</comment>
<dbReference type="GO" id="GO:0051301">
    <property type="term" value="P:cell division"/>
    <property type="evidence" value="ECO:0007669"/>
    <property type="project" value="UniProtKB-UniRule"/>
</dbReference>
<evidence type="ECO:0000256" key="4">
    <source>
        <dbReference type="ARBA" id="ARBA00022519"/>
    </source>
</evidence>
<evidence type="ECO:0000256" key="9">
    <source>
        <dbReference type="ARBA" id="ARBA00023306"/>
    </source>
</evidence>
<keyword evidence="7 10" id="KW-1133">Transmembrane helix</keyword>
<keyword evidence="3 10" id="KW-1003">Cell membrane</keyword>
<keyword evidence="6 10" id="KW-0812">Transmembrane</keyword>
<evidence type="ECO:0000256" key="3">
    <source>
        <dbReference type="ARBA" id="ARBA00022475"/>
    </source>
</evidence>
<sequence length="241" mass="26500">MESTVVDLDAAQGMMDAAELSIWHLFVQADWVVKTVMFILIGASIWCWAIIFEKVTRVRKMQRMAAKFEDAFWSGGALDDLYDRVGQYPADPMSSVFAAAMREWRRAASRGLGNKHGANLQERIERVMHVTVSREMEKMEKYLSFLASVGSSAPFIGLLGTVWGIMNSFTSIAASKQTSLAVVAPGIAEALFATALGLLAAIPATIAYNKISTDLGRYAGRLEAFANEFSAIISRQLDEED</sequence>
<evidence type="ECO:0000256" key="7">
    <source>
        <dbReference type="ARBA" id="ARBA00022989"/>
    </source>
</evidence>
<feature type="transmembrane region" description="Helical" evidence="10">
    <location>
        <begin position="142"/>
        <end position="166"/>
    </location>
</feature>
<keyword evidence="13" id="KW-1185">Reference proteome</keyword>
<feature type="transmembrane region" description="Helical" evidence="10">
    <location>
        <begin position="186"/>
        <end position="208"/>
    </location>
</feature>
<dbReference type="EMBL" id="QRDW01000005">
    <property type="protein sequence ID" value="RED49787.1"/>
    <property type="molecule type" value="Genomic_DNA"/>
</dbReference>
<gene>
    <name evidence="10" type="primary">tolQ</name>
    <name evidence="12" type="ORF">DFP90_105159</name>
</gene>
<evidence type="ECO:0000256" key="5">
    <source>
        <dbReference type="ARBA" id="ARBA00022618"/>
    </source>
</evidence>
<evidence type="ECO:0000256" key="2">
    <source>
        <dbReference type="ARBA" id="ARBA00010442"/>
    </source>
</evidence>
<dbReference type="Proteomes" id="UP000256845">
    <property type="component" value="Unassembled WGS sequence"/>
</dbReference>
<keyword evidence="8 10" id="KW-0472">Membrane</keyword>
<dbReference type="NCBIfam" id="TIGR02796">
    <property type="entry name" value="tolQ"/>
    <property type="match status" value="1"/>
</dbReference>
<dbReference type="PANTHER" id="PTHR30625">
    <property type="entry name" value="PROTEIN TOLQ"/>
    <property type="match status" value="1"/>
</dbReference>
<name>A0A3D9HJV7_9PROT</name>
<dbReference type="RefSeq" id="WP_115937037.1">
    <property type="nucleotide sequence ID" value="NZ_QRDW01000005.1"/>
</dbReference>
<reference evidence="12 13" key="1">
    <citation type="submission" date="2018-07" db="EMBL/GenBank/DDBJ databases">
        <title>Genomic Encyclopedia of Type Strains, Phase III (KMG-III): the genomes of soil and plant-associated and newly described type strains.</title>
        <authorList>
            <person name="Whitman W."/>
        </authorList>
    </citation>
    <scope>NUCLEOTIDE SEQUENCE [LARGE SCALE GENOMIC DNA]</scope>
    <source>
        <strain evidence="12 13">CECT 8488</strain>
    </source>
</reference>
<accession>A0A3D9HJV7</accession>
<comment type="function">
    <text evidence="10">Part of the Tol-Pal system, which plays a role in outer membrane invagination during cell division and is important for maintaining outer membrane integrity.</text>
</comment>
<dbReference type="PANTHER" id="PTHR30625:SF3">
    <property type="entry name" value="TOL-PAL SYSTEM PROTEIN TOLQ"/>
    <property type="match status" value="1"/>
</dbReference>
<dbReference type="HAMAP" id="MF_02202">
    <property type="entry name" value="TolQ"/>
    <property type="match status" value="1"/>
</dbReference>
<keyword evidence="9 10" id="KW-0131">Cell cycle</keyword>
<proteinExistence type="inferred from homology"/>
<dbReference type="GO" id="GO:0043213">
    <property type="term" value="P:bacteriocin transport"/>
    <property type="evidence" value="ECO:0007669"/>
    <property type="project" value="InterPro"/>
</dbReference>
<evidence type="ECO:0000256" key="8">
    <source>
        <dbReference type="ARBA" id="ARBA00023136"/>
    </source>
</evidence>
<evidence type="ECO:0000313" key="13">
    <source>
        <dbReference type="Proteomes" id="UP000256845"/>
    </source>
</evidence>
<feature type="domain" description="MotA/TolQ/ExbB proton channel" evidence="11">
    <location>
        <begin position="94"/>
        <end position="222"/>
    </location>
</feature>
<dbReference type="InterPro" id="IPR050790">
    <property type="entry name" value="ExbB/TolQ_transport"/>
</dbReference>
<keyword evidence="4 10" id="KW-0997">Cell inner membrane</keyword>
<dbReference type="Pfam" id="PF01618">
    <property type="entry name" value="MotA_ExbB"/>
    <property type="match status" value="1"/>
</dbReference>
<evidence type="ECO:0000256" key="10">
    <source>
        <dbReference type="HAMAP-Rule" id="MF_02202"/>
    </source>
</evidence>
<dbReference type="InterPro" id="IPR014163">
    <property type="entry name" value="Tol-Pal_TolQ"/>
</dbReference>
<comment type="subunit">
    <text evidence="10">The Tol-Pal system is composed of five core proteins: the inner membrane proteins TolA, TolQ and TolR, the periplasmic protein TolB and the outer membrane protein Pal. They form a network linking the inner and outer membranes and the peptidoglycan layer.</text>
</comment>
<evidence type="ECO:0000256" key="6">
    <source>
        <dbReference type="ARBA" id="ARBA00022692"/>
    </source>
</evidence>
<dbReference type="GO" id="GO:0005886">
    <property type="term" value="C:plasma membrane"/>
    <property type="evidence" value="ECO:0007669"/>
    <property type="project" value="UniProtKB-SubCell"/>
</dbReference>
<organism evidence="12 13">
    <name type="scientific">Aestuariispira insulae</name>
    <dbReference type="NCBI Taxonomy" id="1461337"/>
    <lineage>
        <taxon>Bacteria</taxon>
        <taxon>Pseudomonadati</taxon>
        <taxon>Pseudomonadota</taxon>
        <taxon>Alphaproteobacteria</taxon>
        <taxon>Rhodospirillales</taxon>
        <taxon>Kiloniellaceae</taxon>
        <taxon>Aestuariispira</taxon>
    </lineage>
</organism>
<dbReference type="GO" id="GO:0017038">
    <property type="term" value="P:protein import"/>
    <property type="evidence" value="ECO:0007669"/>
    <property type="project" value="TreeGrafter"/>
</dbReference>
<comment type="similarity">
    <text evidence="2 10">Belongs to the ExbB/TolQ family.</text>
</comment>
<dbReference type="AlphaFoldDB" id="A0A3D9HJV7"/>
<evidence type="ECO:0000259" key="11">
    <source>
        <dbReference type="Pfam" id="PF01618"/>
    </source>
</evidence>
<evidence type="ECO:0000256" key="1">
    <source>
        <dbReference type="ARBA" id="ARBA00004651"/>
    </source>
</evidence>
<dbReference type="InterPro" id="IPR002898">
    <property type="entry name" value="MotA_ExbB_proton_chnl"/>
</dbReference>
<dbReference type="OrthoDB" id="9805133at2"/>
<comment type="subcellular location">
    <subcellularLocation>
        <location evidence="10">Cell inner membrane</location>
        <topology evidence="10">Multi-pass membrane protein</topology>
    </subcellularLocation>
    <subcellularLocation>
        <location evidence="1">Cell membrane</location>
        <topology evidence="1">Multi-pass membrane protein</topology>
    </subcellularLocation>
</comment>
<feature type="transmembrane region" description="Helical" evidence="10">
    <location>
        <begin position="31"/>
        <end position="52"/>
    </location>
</feature>
<evidence type="ECO:0000313" key="12">
    <source>
        <dbReference type="EMBL" id="RED49787.1"/>
    </source>
</evidence>
<keyword evidence="5 10" id="KW-0132">Cell division</keyword>
<protein>
    <recommendedName>
        <fullName evidence="10">Tol-Pal system protein TolQ</fullName>
    </recommendedName>
</protein>